<organism evidence="1 2">
    <name type="scientific">Pleurodeles waltl</name>
    <name type="common">Iberian ribbed newt</name>
    <dbReference type="NCBI Taxonomy" id="8319"/>
    <lineage>
        <taxon>Eukaryota</taxon>
        <taxon>Metazoa</taxon>
        <taxon>Chordata</taxon>
        <taxon>Craniata</taxon>
        <taxon>Vertebrata</taxon>
        <taxon>Euteleostomi</taxon>
        <taxon>Amphibia</taxon>
        <taxon>Batrachia</taxon>
        <taxon>Caudata</taxon>
        <taxon>Salamandroidea</taxon>
        <taxon>Salamandridae</taxon>
        <taxon>Pleurodelinae</taxon>
        <taxon>Pleurodeles</taxon>
    </lineage>
</organism>
<name>A0AAV7M1M4_PLEWA</name>
<proteinExistence type="predicted"/>
<dbReference type="Proteomes" id="UP001066276">
    <property type="component" value="Chromosome 10"/>
</dbReference>
<accession>A0AAV7M1M4</accession>
<gene>
    <name evidence="1" type="ORF">NDU88_002178</name>
</gene>
<evidence type="ECO:0000313" key="1">
    <source>
        <dbReference type="EMBL" id="KAJ1097049.1"/>
    </source>
</evidence>
<sequence>MRITCTEKYGWQMHENMQETYILRREQHDVKHLPAAQVPGLSDSPSAAPIGFLQLLNQNVTKTAKR</sequence>
<evidence type="ECO:0000313" key="2">
    <source>
        <dbReference type="Proteomes" id="UP001066276"/>
    </source>
</evidence>
<reference evidence="1" key="1">
    <citation type="journal article" date="2022" name="bioRxiv">
        <title>Sequencing and chromosome-scale assembly of the giantPleurodeles waltlgenome.</title>
        <authorList>
            <person name="Brown T."/>
            <person name="Elewa A."/>
            <person name="Iarovenko S."/>
            <person name="Subramanian E."/>
            <person name="Araus A.J."/>
            <person name="Petzold A."/>
            <person name="Susuki M."/>
            <person name="Suzuki K.-i.T."/>
            <person name="Hayashi T."/>
            <person name="Toyoda A."/>
            <person name="Oliveira C."/>
            <person name="Osipova E."/>
            <person name="Leigh N.D."/>
            <person name="Simon A."/>
            <person name="Yun M.H."/>
        </authorList>
    </citation>
    <scope>NUCLEOTIDE SEQUENCE</scope>
    <source>
        <strain evidence="1">20211129_DDA</strain>
        <tissue evidence="1">Liver</tissue>
    </source>
</reference>
<protein>
    <submittedName>
        <fullName evidence="1">Uncharacterized protein</fullName>
    </submittedName>
</protein>
<dbReference type="AlphaFoldDB" id="A0AAV7M1M4"/>
<dbReference type="EMBL" id="JANPWB010000014">
    <property type="protein sequence ID" value="KAJ1097049.1"/>
    <property type="molecule type" value="Genomic_DNA"/>
</dbReference>
<keyword evidence="2" id="KW-1185">Reference proteome</keyword>
<comment type="caution">
    <text evidence="1">The sequence shown here is derived from an EMBL/GenBank/DDBJ whole genome shotgun (WGS) entry which is preliminary data.</text>
</comment>